<evidence type="ECO:0000313" key="2">
    <source>
        <dbReference type="Proteomes" id="UP000823773"/>
    </source>
</evidence>
<dbReference type="Proteomes" id="UP000823773">
    <property type="component" value="Unassembled WGS sequence"/>
</dbReference>
<keyword evidence="1" id="KW-0067">ATP-binding</keyword>
<gene>
    <name evidence="1" type="ORF">J2Z19_001785</name>
</gene>
<keyword evidence="2" id="KW-1185">Reference proteome</keyword>
<dbReference type="EMBL" id="JAGGJR010000002">
    <property type="protein sequence ID" value="MBP1872073.1"/>
    <property type="molecule type" value="Genomic_DNA"/>
</dbReference>
<protein>
    <submittedName>
        <fullName evidence="1">Ribose transport system ATP-binding protein</fullName>
    </submittedName>
</protein>
<comment type="caution">
    <text evidence="1">The sequence shown here is derived from an EMBL/GenBank/DDBJ whole genome shotgun (WGS) entry which is preliminary data.</text>
</comment>
<accession>A0ACC5STD7</accession>
<reference evidence="1" key="1">
    <citation type="submission" date="2021-03" db="EMBL/GenBank/DDBJ databases">
        <title>Genomic Encyclopedia of Type Strains, Phase IV (KMG-IV): sequencing the most valuable type-strain genomes for metagenomic binning, comparative biology and taxonomic classification.</title>
        <authorList>
            <person name="Goeker M."/>
        </authorList>
    </citation>
    <scope>NUCLEOTIDE SEQUENCE</scope>
    <source>
        <strain evidence="1">DSM 18131</strain>
    </source>
</reference>
<name>A0ACC5STD7_ENSAD</name>
<keyword evidence="1" id="KW-0547">Nucleotide-binding</keyword>
<proteinExistence type="predicted"/>
<evidence type="ECO:0000313" key="1">
    <source>
        <dbReference type="EMBL" id="MBP1872073.1"/>
    </source>
</evidence>
<sequence>MVEAVRGDGGDIIRLDAIVKRFGGAQALSGASLVVRRGTVHGLVGQNGAGKSTLIKLLAGLHEADEGTIEIDGKVYDRLTPHLVEDLGIHFIHQDRLLVPTFTVGEALFLGREPRIAGTPFLDRALMRRRSAEILDRYFGLRLPHSALIADLSAAEKQIVQITRALLDNPKVLVFDEPTAALVRREADLLFQLIRRLRDDGVTIIYISHYLGEIAALCDTVTVLRNGRDVATLPLKQTSAAEIGALMVNREIGDLYPKPQVVAGEALLAVVDLSLSNRYASVSFTLHKGEVLGLTGLLGSGAKETLRTLFGLQTATAGSVAVKGETIFTASPAKATAKSLALVPEDRRRDGVALDLSVTENTTLASLDRFSKGVLDQGAERRATEELVKRLQVKTDGIDALVKTLSGGNQQKVAIAKWLSRQSEIYLLDEPTVGVDIAAKVEIYTLIGELAQRGAGVIVLSSDIEELLGVTDRILVFFRGQVTREFISSQTSPDQILSEVTGAYETLSNVG</sequence>
<organism evidence="1 2">
    <name type="scientific">Ensifer adhaerens</name>
    <name type="common">Sinorhizobium morelense</name>
    <dbReference type="NCBI Taxonomy" id="106592"/>
    <lineage>
        <taxon>Bacteria</taxon>
        <taxon>Pseudomonadati</taxon>
        <taxon>Pseudomonadota</taxon>
        <taxon>Alphaproteobacteria</taxon>
        <taxon>Hyphomicrobiales</taxon>
        <taxon>Rhizobiaceae</taxon>
        <taxon>Sinorhizobium/Ensifer group</taxon>
        <taxon>Ensifer</taxon>
    </lineage>
</organism>